<dbReference type="CDD" id="cd18579">
    <property type="entry name" value="ABC_6TM_ABCC_D1"/>
    <property type="match status" value="1"/>
</dbReference>
<evidence type="ECO:0000256" key="5">
    <source>
        <dbReference type="ARBA" id="ARBA00022741"/>
    </source>
</evidence>
<dbReference type="PANTHER" id="PTHR24223">
    <property type="entry name" value="ATP-BINDING CASSETTE SUB-FAMILY C"/>
    <property type="match status" value="1"/>
</dbReference>
<feature type="domain" description="ABC transmembrane type-1" evidence="13">
    <location>
        <begin position="905"/>
        <end position="1186"/>
    </location>
</feature>
<dbReference type="Pfam" id="PF24357">
    <property type="entry name" value="TMD0_ABC"/>
    <property type="match status" value="1"/>
</dbReference>
<feature type="transmembrane region" description="Helical" evidence="11">
    <location>
        <begin position="1127"/>
        <end position="1148"/>
    </location>
</feature>
<feature type="domain" description="ABC transmembrane type-1" evidence="13">
    <location>
        <begin position="271"/>
        <end position="544"/>
    </location>
</feature>
<name>A0A0D9P8S6_METAN</name>
<dbReference type="GO" id="GO:0140359">
    <property type="term" value="F:ABC-type transporter activity"/>
    <property type="evidence" value="ECO:0007669"/>
    <property type="project" value="InterPro"/>
</dbReference>
<dbReference type="OrthoDB" id="6500128at2759"/>
<dbReference type="FunFam" id="1.20.1560.10:FF:000066">
    <property type="entry name" value="ABC multidrug transporter (Eurofung)"/>
    <property type="match status" value="1"/>
</dbReference>
<evidence type="ECO:0000256" key="7">
    <source>
        <dbReference type="ARBA" id="ARBA00022989"/>
    </source>
</evidence>
<evidence type="ECO:0000256" key="6">
    <source>
        <dbReference type="ARBA" id="ARBA00022840"/>
    </source>
</evidence>
<dbReference type="Proteomes" id="UP000054544">
    <property type="component" value="Unassembled WGS sequence"/>
</dbReference>
<evidence type="ECO:0008006" key="16">
    <source>
        <dbReference type="Google" id="ProtNLM"/>
    </source>
</evidence>
<evidence type="ECO:0000259" key="12">
    <source>
        <dbReference type="PROSITE" id="PS50893"/>
    </source>
</evidence>
<keyword evidence="2" id="KW-0813">Transport</keyword>
<dbReference type="SMART" id="SM00382">
    <property type="entry name" value="AAA"/>
    <property type="match status" value="2"/>
</dbReference>
<feature type="transmembrane region" description="Helical" evidence="11">
    <location>
        <begin position="1011"/>
        <end position="1031"/>
    </location>
</feature>
<dbReference type="STRING" id="1291518.A0A0D9P8S6"/>
<feature type="transmembrane region" description="Helical" evidence="11">
    <location>
        <begin position="941"/>
        <end position="967"/>
    </location>
</feature>
<feature type="transmembrane region" description="Helical" evidence="11">
    <location>
        <begin position="303"/>
        <end position="324"/>
    </location>
</feature>
<gene>
    <name evidence="14" type="ORF">H634G_01794</name>
</gene>
<keyword evidence="15" id="KW-1185">Reference proteome</keyword>
<dbReference type="GO" id="GO:0016887">
    <property type="term" value="F:ATP hydrolysis activity"/>
    <property type="evidence" value="ECO:0007669"/>
    <property type="project" value="InterPro"/>
</dbReference>
<feature type="compositionally biased region" description="Low complexity" evidence="10">
    <location>
        <begin position="851"/>
        <end position="860"/>
    </location>
</feature>
<dbReference type="InterPro" id="IPR056227">
    <property type="entry name" value="TMD0_ABC"/>
</dbReference>
<evidence type="ECO:0000256" key="1">
    <source>
        <dbReference type="ARBA" id="ARBA00004651"/>
    </source>
</evidence>
<organism evidence="14 15">
    <name type="scientific">Metarhizium anisopliae BRIP 53293</name>
    <dbReference type="NCBI Taxonomy" id="1291518"/>
    <lineage>
        <taxon>Eukaryota</taxon>
        <taxon>Fungi</taxon>
        <taxon>Dikarya</taxon>
        <taxon>Ascomycota</taxon>
        <taxon>Pezizomycotina</taxon>
        <taxon>Sordariomycetes</taxon>
        <taxon>Hypocreomycetidae</taxon>
        <taxon>Hypocreales</taxon>
        <taxon>Clavicipitaceae</taxon>
        <taxon>Metarhizium</taxon>
    </lineage>
</organism>
<comment type="subcellular location">
    <subcellularLocation>
        <location evidence="1">Cell membrane</location>
        <topology evidence="1">Multi-pass membrane protein</topology>
    </subcellularLocation>
</comment>
<evidence type="ECO:0000256" key="3">
    <source>
        <dbReference type="ARBA" id="ARBA00022475"/>
    </source>
</evidence>
<dbReference type="SUPFAM" id="SSF90123">
    <property type="entry name" value="ABC transporter transmembrane region"/>
    <property type="match status" value="2"/>
</dbReference>
<evidence type="ECO:0000256" key="4">
    <source>
        <dbReference type="ARBA" id="ARBA00022692"/>
    </source>
</evidence>
<evidence type="ECO:0000259" key="13">
    <source>
        <dbReference type="PROSITE" id="PS50929"/>
    </source>
</evidence>
<sequence>MARTDNDFGPSLPGFFDFTILFEQSILSLLPASIFILVAPLRTWTLVRRDTIVRSRNLFLAKQATIAVYSCLQLALVALWSLPSTPRTKTSIAEAVIGVVEAGAISALSWVEHYKSVRPSVLLNLYLLLSTLLDAAAARTFLTRPGLAAIGGVSLASLAVKVALLALEESPKEPERRDKTTADEAAAGVVSRGVFWWLNPLLLVGAKTLLAADHVGPIEDKFDSARLLRRLESVWDNGMEPKDGKTGNWALMKCTFLAYKWQFLAGVLPRLLFTGFTFAQPFLINAVVDFVGAPGEQQTAQVAASLVGATVLVYVGIAVCGAAYRHMTYQLLTMYRGGLASLVFKKTLRLEASSIRDSAPVTLMSTDIESIVMSGDAIHDIWASFIEIPLAIYLLYRNVGVPSLFILIPAFCTSAAGALISPAMGPARVQWNKAIQERVGSVSTMLSQIKGVKMMGLTDLFHDSLQTLRIHELKLAIRFRWILVQLNWLAMASEDLTPVIVIVAAIFWTKADEGLTVAEAFTSLSIISIAETPLLNILISIMQLFGAIGCFSRLQAFLVMDERRDLREMAPSTASSTPSTAYRSSITLPPVDDAPKDADPASNIALAALEARARPSLDPSIPAVAIESATFTVGENVKVLADISMVFPRGTVSMIVGRVGCGKSSLLKAIAGELALARGRLVANVSSMAYCDQTPWLQNCSIRENIAAQSPLDEAWLHTVIEACALDEDISMLPAGDFTIVGSGGVALSGGQKQRVALARAVYSRRSVLLLDDVFSGLDSTTSRAVFQRVLGRDGLVRRWNATVIMATNHVNFLPAADHITVLGDRTTVRNQVRFDSVDPSEWGILESDTDSTTTVSGSDEAGLEPAKVSQEAAVAPSPKTEADLSRQTGDLDCYRIYVRSLGTVAMVTLLVGSVLHTAMVKMPQVWLKLWTQRGTGPTDYAYMAGYIGFALASTTFGALNMGYYSLVGVPKSAIRLHDMLLRCVVRAPLHFFASTDSGITLNRFSQDMTLIDNALPMAFLNVTTLSLRALAETGLIASGASSVAAAVPVCFLALYLIQKYYLRTSRQLRLLDLEAKSPLYTQFAETLAGLPTIRAFGWAPAFRADNHRRLDASQRPFYTMFCVQRWLQVVLDLFVAGVALVLVALALRAGGSSSSGAAVGLAMVNLIGFNQTLAEAVDQWTRLETSLGAVARLKWFVGNTPDEDGPARHHRKHAPLPAAWPDRGAIALRNLVAADESEPVLKGVSLTIQPGQKVGVCGRSGSGKSSLVLALARLLDIRGGSITIDAQDLALLPREAVRRRLTALPQDGVRLRGTARRNLDPFGRYCCRALLCAGAGAVVLLDEATSCVDARTDDAVRAAIRDDLRGRTVVEVAHRLDVLRACDVVVVMAAGQVVEVGEPEALLAKGASAFKALWDSRRL</sequence>
<dbReference type="CDD" id="cd03250">
    <property type="entry name" value="ABCC_MRP_domain1"/>
    <property type="match status" value="1"/>
</dbReference>
<feature type="transmembrane region" description="Helical" evidence="11">
    <location>
        <begin position="20"/>
        <end position="39"/>
    </location>
</feature>
<dbReference type="InterPro" id="IPR036640">
    <property type="entry name" value="ABC1_TM_sf"/>
</dbReference>
<dbReference type="PROSITE" id="PS00211">
    <property type="entry name" value="ABC_TRANSPORTER_1"/>
    <property type="match status" value="1"/>
</dbReference>
<feature type="domain" description="ABC transporter" evidence="12">
    <location>
        <begin position="624"/>
        <end position="850"/>
    </location>
</feature>
<keyword evidence="6" id="KW-0067">ATP-binding</keyword>
<protein>
    <recommendedName>
        <fullName evidence="16">ABC transporter</fullName>
    </recommendedName>
</protein>
<accession>A0A0D9P8S6</accession>
<feature type="domain" description="ABC transporter" evidence="12">
    <location>
        <begin position="1227"/>
        <end position="1416"/>
    </location>
</feature>
<feature type="transmembrane region" description="Helical" evidence="11">
    <location>
        <begin position="488"/>
        <end position="508"/>
    </location>
</feature>
<dbReference type="InterPro" id="IPR011527">
    <property type="entry name" value="ABC1_TM_dom"/>
</dbReference>
<proteinExistence type="predicted"/>
<keyword evidence="7 11" id="KW-1133">Transmembrane helix</keyword>
<dbReference type="EMBL" id="KE384722">
    <property type="protein sequence ID" value="KJK82657.1"/>
    <property type="molecule type" value="Genomic_DNA"/>
</dbReference>
<evidence type="ECO:0000313" key="14">
    <source>
        <dbReference type="EMBL" id="KJK82657.1"/>
    </source>
</evidence>
<dbReference type="InterPro" id="IPR044746">
    <property type="entry name" value="ABCC_6TM_D1"/>
</dbReference>
<dbReference type="Pfam" id="PF00664">
    <property type="entry name" value="ABC_membrane"/>
    <property type="match status" value="2"/>
</dbReference>
<dbReference type="FunFam" id="1.20.1560.10:FF:000055">
    <property type="entry name" value="ABC multidrug transporter (Eurofung)"/>
    <property type="match status" value="1"/>
</dbReference>
<dbReference type="InterPro" id="IPR017871">
    <property type="entry name" value="ABC_transporter-like_CS"/>
</dbReference>
<reference evidence="15" key="1">
    <citation type="journal article" date="2014" name="BMC Genomics">
        <title>The genome sequence of the biocontrol fungus Metarhizium anisopliae and comparative genomics of Metarhizium species.</title>
        <authorList>
            <person name="Pattemore J.A."/>
            <person name="Hane J.K."/>
            <person name="Williams A.H."/>
            <person name="Wilson B.A."/>
            <person name="Stodart B.J."/>
            <person name="Ash G.J."/>
        </authorList>
    </citation>
    <scope>NUCLEOTIDE SEQUENCE [LARGE SCALE GENOMIC DNA]</scope>
    <source>
        <strain evidence="15">BRIP 53293</strain>
    </source>
</reference>
<dbReference type="InterPro" id="IPR027417">
    <property type="entry name" value="P-loop_NTPase"/>
</dbReference>
<feature type="region of interest" description="Disordered" evidence="10">
    <location>
        <begin position="846"/>
        <end position="885"/>
    </location>
</feature>
<dbReference type="GO" id="GO:0005524">
    <property type="term" value="F:ATP binding"/>
    <property type="evidence" value="ECO:0007669"/>
    <property type="project" value="UniProtKB-KW"/>
</dbReference>
<dbReference type="CDD" id="cd18580">
    <property type="entry name" value="ABC_6TM_ABCC_D2"/>
    <property type="match status" value="1"/>
</dbReference>
<dbReference type="PANTHER" id="PTHR24223:SF399">
    <property type="entry name" value="ABC TRANSPORTER ATNG"/>
    <property type="match status" value="1"/>
</dbReference>
<dbReference type="PROSITE" id="PS50893">
    <property type="entry name" value="ABC_TRANSPORTER_2"/>
    <property type="match status" value="2"/>
</dbReference>
<dbReference type="InterPro" id="IPR050173">
    <property type="entry name" value="ABC_transporter_C-like"/>
</dbReference>
<feature type="transmembrane region" description="Helical" evidence="11">
    <location>
        <begin position="59"/>
        <end position="80"/>
    </location>
</feature>
<feature type="transmembrane region" description="Helical" evidence="11">
    <location>
        <begin position="148"/>
        <end position="167"/>
    </location>
</feature>
<keyword evidence="5" id="KW-0547">Nucleotide-binding</keyword>
<dbReference type="InterPro" id="IPR003593">
    <property type="entry name" value="AAA+_ATPase"/>
</dbReference>
<dbReference type="InterPro" id="IPR003439">
    <property type="entry name" value="ABC_transporter-like_ATP-bd"/>
</dbReference>
<evidence type="ECO:0000256" key="11">
    <source>
        <dbReference type="SAM" id="Phobius"/>
    </source>
</evidence>
<feature type="transmembrane region" description="Helical" evidence="11">
    <location>
        <begin position="92"/>
        <end position="111"/>
    </location>
</feature>
<dbReference type="Gene3D" id="1.20.1560.10">
    <property type="entry name" value="ABC transporter type 1, transmembrane domain"/>
    <property type="match status" value="2"/>
</dbReference>
<dbReference type="InterPro" id="IPR044726">
    <property type="entry name" value="ABCC_6TM_D2"/>
</dbReference>
<feature type="transmembrane region" description="Helical" evidence="11">
    <location>
        <begin position="1037"/>
        <end position="1058"/>
    </location>
</feature>
<dbReference type="Pfam" id="PF00005">
    <property type="entry name" value="ABC_tran"/>
    <property type="match status" value="2"/>
</dbReference>
<evidence type="ECO:0000256" key="2">
    <source>
        <dbReference type="ARBA" id="ARBA00022448"/>
    </source>
</evidence>
<dbReference type="SUPFAM" id="SSF52540">
    <property type="entry name" value="P-loop containing nucleoside triphosphate hydrolases"/>
    <property type="match status" value="2"/>
</dbReference>
<keyword evidence="8 11" id="KW-0472">Membrane</keyword>
<feature type="transmembrane region" description="Helical" evidence="11">
    <location>
        <begin position="123"/>
        <end position="142"/>
    </location>
</feature>
<evidence type="ECO:0000256" key="10">
    <source>
        <dbReference type="SAM" id="MobiDB-lite"/>
    </source>
</evidence>
<feature type="transmembrane region" description="Helical" evidence="11">
    <location>
        <begin position="537"/>
        <end position="559"/>
    </location>
</feature>
<dbReference type="GO" id="GO:0005886">
    <property type="term" value="C:plasma membrane"/>
    <property type="evidence" value="ECO:0007669"/>
    <property type="project" value="UniProtKB-SubCell"/>
</dbReference>
<evidence type="ECO:0000313" key="15">
    <source>
        <dbReference type="Proteomes" id="UP000054544"/>
    </source>
</evidence>
<dbReference type="Gene3D" id="3.40.50.300">
    <property type="entry name" value="P-loop containing nucleotide triphosphate hydrolases"/>
    <property type="match status" value="3"/>
</dbReference>
<keyword evidence="9" id="KW-0325">Glycoprotein</keyword>
<keyword evidence="3" id="KW-1003">Cell membrane</keyword>
<feature type="transmembrane region" description="Helical" evidence="11">
    <location>
        <begin position="897"/>
        <end position="921"/>
    </location>
</feature>
<keyword evidence="4 11" id="KW-0812">Transmembrane</keyword>
<feature type="transmembrane region" description="Helical" evidence="11">
    <location>
        <begin position="261"/>
        <end position="283"/>
    </location>
</feature>
<dbReference type="PROSITE" id="PS50929">
    <property type="entry name" value="ABC_TM1F"/>
    <property type="match status" value="2"/>
</dbReference>
<evidence type="ECO:0000256" key="9">
    <source>
        <dbReference type="ARBA" id="ARBA00023180"/>
    </source>
</evidence>
<evidence type="ECO:0000256" key="8">
    <source>
        <dbReference type="ARBA" id="ARBA00023136"/>
    </source>
</evidence>